<protein>
    <recommendedName>
        <fullName evidence="4">Enolase-phosphatase E1</fullName>
        <ecNumber evidence="4">3.1.3.77</ecNumber>
    </recommendedName>
    <alternativeName>
        <fullName evidence="4">2,3-diketo-5-methylthio-1-phosphopentane phosphatase</fullName>
    </alternativeName>
</protein>
<dbReference type="SFLD" id="SFLDF00044">
    <property type="entry name" value="enolase-phosphatase"/>
    <property type="match status" value="1"/>
</dbReference>
<evidence type="ECO:0000313" key="6">
    <source>
        <dbReference type="Proteomes" id="UP000254258"/>
    </source>
</evidence>
<dbReference type="Proteomes" id="UP000254258">
    <property type="component" value="Unassembled WGS sequence"/>
</dbReference>
<dbReference type="EC" id="3.1.3.77" evidence="4"/>
<dbReference type="SUPFAM" id="SSF56784">
    <property type="entry name" value="HAD-like"/>
    <property type="match status" value="1"/>
</dbReference>
<comment type="pathway">
    <text evidence="4">Amino-acid biosynthesis; L-methionine biosynthesis via salvage pathway; L-methionine from S-methyl-5-thio-alpha-D-ribose 1-phosphate: step 3/6.</text>
</comment>
<dbReference type="Gene3D" id="3.40.50.1000">
    <property type="entry name" value="HAD superfamily/HAD-like"/>
    <property type="match status" value="1"/>
</dbReference>
<dbReference type="HAMAP" id="MF_01681">
    <property type="entry name" value="Salvage_MtnC"/>
    <property type="match status" value="1"/>
</dbReference>
<dbReference type="AlphaFoldDB" id="A0A370X6F0"/>
<dbReference type="GO" id="GO:0043716">
    <property type="term" value="F:2-hydroxy-3-keto-5-methylthiopentenyl-1-phosphate phosphatase activity"/>
    <property type="evidence" value="ECO:0007669"/>
    <property type="project" value="UniProtKB-UniRule"/>
</dbReference>
<dbReference type="PRINTS" id="PR00413">
    <property type="entry name" value="HADHALOGNASE"/>
</dbReference>
<dbReference type="GO" id="GO:0043874">
    <property type="term" value="F:acireductone synthase activity"/>
    <property type="evidence" value="ECO:0007669"/>
    <property type="project" value="UniProtKB-EC"/>
</dbReference>
<reference evidence="5 6" key="1">
    <citation type="submission" date="2018-07" db="EMBL/GenBank/DDBJ databases">
        <title>Dyella monticola sp. nov. and Dyella psychrodurans sp. nov. isolated from monsoon evergreen broad-leaved forest soil of Dinghu Mountain, China.</title>
        <authorList>
            <person name="Gao Z."/>
            <person name="Qiu L."/>
        </authorList>
    </citation>
    <scope>NUCLEOTIDE SEQUENCE [LARGE SCALE GENOMIC DNA]</scope>
    <source>
        <strain evidence="5 6">4G-K06</strain>
    </source>
</reference>
<evidence type="ECO:0000256" key="3">
    <source>
        <dbReference type="ARBA" id="ARBA00023167"/>
    </source>
</evidence>
<comment type="function">
    <text evidence="4">Bifunctional enzyme that catalyzes the enolization of 2,3-diketo-5-methylthiopentyl-1-phosphate (DK-MTP-1-P) into the intermediate 2-hydroxy-3-keto-5-methylthiopentenyl-1-phosphate (HK-MTPenyl-1-P), which is then dephosphorylated to form the acireductone 1,2-dihydroxy-3-keto-5-methylthiopentene (DHK-MTPene).</text>
</comment>
<dbReference type="InterPro" id="IPR023214">
    <property type="entry name" value="HAD_sf"/>
</dbReference>
<dbReference type="Gene3D" id="1.10.720.60">
    <property type="match status" value="1"/>
</dbReference>
<comment type="caution">
    <text evidence="5">The sequence shown here is derived from an EMBL/GenBank/DDBJ whole genome shotgun (WGS) entry which is preliminary data.</text>
</comment>
<dbReference type="PANTHER" id="PTHR20371">
    <property type="entry name" value="ENOLASE-PHOSPHATASE E1"/>
    <property type="match status" value="1"/>
</dbReference>
<dbReference type="InterPro" id="IPR023943">
    <property type="entry name" value="Enolase-ppase_E1"/>
</dbReference>
<keyword evidence="2 4" id="KW-0378">Hydrolase</keyword>
<proteinExistence type="inferred from homology"/>
<dbReference type="NCBIfam" id="TIGR01691">
    <property type="entry name" value="enolase-ppase"/>
    <property type="match status" value="1"/>
</dbReference>
<comment type="pathway">
    <text evidence="4">Amino-acid biosynthesis; L-methionine biosynthesis via salvage pathway; L-methionine from S-methyl-5-thio-alpha-D-ribose 1-phosphate: step 4/6.</text>
</comment>
<comment type="subunit">
    <text evidence="4">Monomer.</text>
</comment>
<dbReference type="InterPro" id="IPR006439">
    <property type="entry name" value="HAD-SF_hydro_IA"/>
</dbReference>
<dbReference type="InterPro" id="IPR036412">
    <property type="entry name" value="HAD-like_sf"/>
</dbReference>
<comment type="catalytic activity">
    <reaction evidence="4">
        <text>5-methylsulfanyl-2,3-dioxopentyl phosphate + H2O = 1,2-dihydroxy-5-(methylsulfanyl)pent-1-en-3-one + phosphate</text>
        <dbReference type="Rhea" id="RHEA:21700"/>
        <dbReference type="ChEBI" id="CHEBI:15377"/>
        <dbReference type="ChEBI" id="CHEBI:43474"/>
        <dbReference type="ChEBI" id="CHEBI:49252"/>
        <dbReference type="ChEBI" id="CHEBI:58828"/>
        <dbReference type="EC" id="3.1.3.77"/>
    </reaction>
</comment>
<dbReference type="SFLD" id="SFLDG01133">
    <property type="entry name" value="C1.5.4:_Enolase-phosphatase_Li"/>
    <property type="match status" value="1"/>
</dbReference>
<evidence type="ECO:0000256" key="4">
    <source>
        <dbReference type="HAMAP-Rule" id="MF_01681"/>
    </source>
</evidence>
<evidence type="ECO:0000256" key="2">
    <source>
        <dbReference type="ARBA" id="ARBA00022801"/>
    </source>
</evidence>
<sequence length="228" mass="25792">MTVIRAIVTDIEGTTSSISFVKDVLFPYARHRLPAFIETHGDQPHVQHWLHEAAREAGIIEAARQEIVEMLLRWTDEDRKSTALKALQGMIWQEGYEAGEYRAHLYPEVAARLHAWRGEGLHLYVYSSGSVPAQRLFFRYSEAGDLTPMFAGYFDTQTGPKREPASYERIVDAIGERPEHVLFLSDVVEELDAARAAGLHTGWLLRPPLDVPAQPRHPAYTSFDAIEP</sequence>
<name>A0A370X6F0_9GAMM</name>
<dbReference type="SFLD" id="SFLDS00003">
    <property type="entry name" value="Haloacid_Dehalogenase"/>
    <property type="match status" value="1"/>
</dbReference>
<dbReference type="RefSeq" id="WP_115494558.1">
    <property type="nucleotide sequence ID" value="NZ_QRBE01000002.1"/>
</dbReference>
<comment type="cofactor">
    <cofactor evidence="4">
        <name>Mg(2+)</name>
        <dbReference type="ChEBI" id="CHEBI:18420"/>
    </cofactor>
    <text evidence="4">Binds 1 Mg(2+) ion per subunit.</text>
</comment>
<evidence type="ECO:0000256" key="1">
    <source>
        <dbReference type="ARBA" id="ARBA00022605"/>
    </source>
</evidence>
<dbReference type="Pfam" id="PF00702">
    <property type="entry name" value="Hydrolase"/>
    <property type="match status" value="1"/>
</dbReference>
<dbReference type="OrthoDB" id="9797416at2"/>
<dbReference type="EMBL" id="QRBE01000002">
    <property type="protein sequence ID" value="RDS83850.1"/>
    <property type="molecule type" value="Genomic_DNA"/>
</dbReference>
<comment type="similarity">
    <text evidence="4">Belongs to the HAD-like hydrolase superfamily. MasA/MtnC family.</text>
</comment>
<dbReference type="PANTHER" id="PTHR20371:SF1">
    <property type="entry name" value="ENOLASE-PHOSPHATASE E1"/>
    <property type="match status" value="1"/>
</dbReference>
<dbReference type="SFLD" id="SFLDG01129">
    <property type="entry name" value="C1.5:_HAD__Beta-PGM__Phosphata"/>
    <property type="match status" value="1"/>
</dbReference>
<keyword evidence="3 4" id="KW-0486">Methionine biosynthesis</keyword>
<dbReference type="UniPathway" id="UPA00904">
    <property type="reaction ID" value="UER00876"/>
</dbReference>
<gene>
    <name evidence="4 5" type="primary">mtnC</name>
    <name evidence="5" type="ORF">DWU98_05960</name>
</gene>
<keyword evidence="4" id="KW-0479">Metal-binding</keyword>
<dbReference type="GO" id="GO:0019509">
    <property type="term" value="P:L-methionine salvage from methylthioadenosine"/>
    <property type="evidence" value="ECO:0007669"/>
    <property type="project" value="UniProtKB-UniRule"/>
</dbReference>
<dbReference type="GO" id="GO:0000287">
    <property type="term" value="F:magnesium ion binding"/>
    <property type="evidence" value="ECO:0007669"/>
    <property type="project" value="UniProtKB-UniRule"/>
</dbReference>
<organism evidence="5 6">
    <name type="scientific">Dyella monticola</name>
    <dbReference type="NCBI Taxonomy" id="1927958"/>
    <lineage>
        <taxon>Bacteria</taxon>
        <taxon>Pseudomonadati</taxon>
        <taxon>Pseudomonadota</taxon>
        <taxon>Gammaproteobacteria</taxon>
        <taxon>Lysobacterales</taxon>
        <taxon>Rhodanobacteraceae</taxon>
        <taxon>Dyella</taxon>
    </lineage>
</organism>
<dbReference type="CDD" id="cd01629">
    <property type="entry name" value="HAD_EP"/>
    <property type="match status" value="1"/>
</dbReference>
<dbReference type="GO" id="GO:0043715">
    <property type="term" value="F:2,3-diketo-5-methylthiopentyl-1-phosphate enolase activity"/>
    <property type="evidence" value="ECO:0007669"/>
    <property type="project" value="UniProtKB-UniRule"/>
</dbReference>
<accession>A0A370X6F0</accession>
<keyword evidence="1 4" id="KW-0028">Amino-acid biosynthesis</keyword>
<dbReference type="NCBIfam" id="TIGR01549">
    <property type="entry name" value="HAD-SF-IA-v1"/>
    <property type="match status" value="1"/>
</dbReference>
<evidence type="ECO:0000313" key="5">
    <source>
        <dbReference type="EMBL" id="RDS83850.1"/>
    </source>
</evidence>
<keyword evidence="4" id="KW-0460">Magnesium</keyword>
<keyword evidence="6" id="KW-1185">Reference proteome</keyword>